<dbReference type="RefSeq" id="WP_124541394.1">
    <property type="nucleotide sequence ID" value="NZ_QUSW01000004.1"/>
</dbReference>
<reference evidence="3 4" key="2">
    <citation type="submission" date="2018-12" db="EMBL/GenBank/DDBJ databases">
        <title>Rhizobacter gummiphilus sp. nov., a rubber-degrading bacterium isolated from the soil of a botanical garden in Japan.</title>
        <authorList>
            <person name="Shunsuke S.S."/>
        </authorList>
    </citation>
    <scope>NUCLEOTIDE SEQUENCE [LARGE SCALE GENOMIC DNA]</scope>
    <source>
        <strain evidence="3 4">S-16</strain>
    </source>
</reference>
<dbReference type="CDD" id="cd14728">
    <property type="entry name" value="Ere-like"/>
    <property type="match status" value="1"/>
</dbReference>
<dbReference type="PANTHER" id="PTHR31299">
    <property type="entry name" value="ESTERASE, PUTATIVE (AFU_ORTHOLOGUE AFUA_1G05850)-RELATED"/>
    <property type="match status" value="1"/>
</dbReference>
<dbReference type="InterPro" id="IPR003996">
    <property type="entry name" value="RTX_toxin-activating_protC_bac"/>
</dbReference>
<dbReference type="Gene3D" id="1.20.1440.30">
    <property type="entry name" value="Biosynthetic Protein domain"/>
    <property type="match status" value="1"/>
</dbReference>
<dbReference type="Gene3D" id="3.30.1870.10">
    <property type="entry name" value="EreA-like, domain 2"/>
    <property type="match status" value="1"/>
</dbReference>
<keyword evidence="2 3" id="KW-0808">Transferase</keyword>
<comment type="similarity">
    <text evidence="1 2">Belongs to the RTX toxin acyltransferase family.</text>
</comment>
<dbReference type="Pfam" id="PF02794">
    <property type="entry name" value="HlyC"/>
    <property type="match status" value="1"/>
</dbReference>
<evidence type="ECO:0000256" key="1">
    <source>
        <dbReference type="ARBA" id="ARBA00005686"/>
    </source>
</evidence>
<evidence type="ECO:0000256" key="2">
    <source>
        <dbReference type="RuleBase" id="RU368102"/>
    </source>
</evidence>
<dbReference type="AlphaFoldDB" id="A0A3N7JXR0"/>
<keyword evidence="2" id="KW-0204">Cytolysis</keyword>
<keyword evidence="2" id="KW-0963">Cytoplasm</keyword>
<dbReference type="SUPFAM" id="SSF159501">
    <property type="entry name" value="EreA/ChaN-like"/>
    <property type="match status" value="1"/>
</dbReference>
<dbReference type="GO" id="GO:0009404">
    <property type="term" value="P:toxin metabolic process"/>
    <property type="evidence" value="ECO:0007669"/>
    <property type="project" value="UniProtKB-UniRule"/>
</dbReference>
<dbReference type="Pfam" id="PF05139">
    <property type="entry name" value="Erythro_esteras"/>
    <property type="match status" value="1"/>
</dbReference>
<dbReference type="GO" id="GO:0016746">
    <property type="term" value="F:acyltransferase activity"/>
    <property type="evidence" value="ECO:0007669"/>
    <property type="project" value="UniProtKB-UniRule"/>
</dbReference>
<evidence type="ECO:0000313" key="4">
    <source>
        <dbReference type="Proteomes" id="UP000267464"/>
    </source>
</evidence>
<dbReference type="Proteomes" id="UP000267464">
    <property type="component" value="Unassembled WGS sequence"/>
</dbReference>
<dbReference type="InterPro" id="IPR052036">
    <property type="entry name" value="Hydrolase/PRTase-associated"/>
</dbReference>
<dbReference type="OrthoDB" id="8482295at2"/>
<name>A0A3N7JXR0_9BURK</name>
<organism evidence="3 4">
    <name type="scientific">Piscinibacter terrae</name>
    <dbReference type="NCBI Taxonomy" id="2496871"/>
    <lineage>
        <taxon>Bacteria</taxon>
        <taxon>Pseudomonadati</taxon>
        <taxon>Pseudomonadota</taxon>
        <taxon>Betaproteobacteria</taxon>
        <taxon>Burkholderiales</taxon>
        <taxon>Sphaerotilaceae</taxon>
        <taxon>Piscinibacter</taxon>
    </lineage>
</organism>
<dbReference type="GO" id="GO:0031640">
    <property type="term" value="P:killing of cells of another organism"/>
    <property type="evidence" value="ECO:0007669"/>
    <property type="project" value="UniProtKB-KW"/>
</dbReference>
<protein>
    <recommendedName>
        <fullName evidence="2">RTX toxin-activating lysine-acyltransferase</fullName>
        <ecNumber evidence="2">2.3.1.-</ecNumber>
    </recommendedName>
</protein>
<dbReference type="EMBL" id="QUSW01000004">
    <property type="protein sequence ID" value="RQP23675.1"/>
    <property type="molecule type" value="Genomic_DNA"/>
</dbReference>
<comment type="caution">
    <text evidence="3">The sequence shown here is derived from an EMBL/GenBank/DDBJ whole genome shotgun (WGS) entry which is preliminary data.</text>
</comment>
<accession>A0A3N7JXR0</accession>
<dbReference type="Gene3D" id="3.40.1660.10">
    <property type="entry name" value="EreA-like (biosynthetic domain)"/>
    <property type="match status" value="1"/>
</dbReference>
<keyword evidence="2 3" id="KW-0012">Acyltransferase</keyword>
<comment type="subcellular location">
    <subcellularLocation>
        <location evidence="2">Cytoplasm</location>
    </subcellularLocation>
</comment>
<gene>
    <name evidence="3" type="ORF">DZC73_16220</name>
</gene>
<dbReference type="GO" id="GO:0046677">
    <property type="term" value="P:response to antibiotic"/>
    <property type="evidence" value="ECO:0007669"/>
    <property type="project" value="InterPro"/>
</dbReference>
<dbReference type="GO" id="GO:0005737">
    <property type="term" value="C:cytoplasm"/>
    <property type="evidence" value="ECO:0007669"/>
    <property type="project" value="UniProtKB-SubCell"/>
</dbReference>
<comment type="function">
    <text evidence="2">Involved in fatty acylation of protoxin at internal lysine residues, thereby converting it to the active toxin.</text>
</comment>
<dbReference type="InterPro" id="IPR007815">
    <property type="entry name" value="Emycin_Estase"/>
</dbReference>
<proteinExistence type="inferred from homology"/>
<dbReference type="EC" id="2.3.1.-" evidence="2"/>
<keyword evidence="4" id="KW-1185">Reference proteome</keyword>
<reference evidence="3 4" key="1">
    <citation type="submission" date="2018-08" db="EMBL/GenBank/DDBJ databases">
        <authorList>
            <person name="Khan S.A."/>
            <person name="Jeon C.O."/>
            <person name="Chun B.H."/>
            <person name="Jeong S.E."/>
        </authorList>
    </citation>
    <scope>NUCLEOTIDE SEQUENCE [LARGE SCALE GENOMIC DNA]</scope>
    <source>
        <strain evidence="3 4">S-16</strain>
    </source>
</reference>
<sequence length="1098" mass="122362">MLDSLPDSSFVPFSARKLSQPLLHWSNPDIAGHLDFFEHSYCIPHPNDPEEYFSTEWKIFQAERYGGRGVGSNGGGARCGFDGKIQIKGIGRNPLVGRDTDFWHAHGGANLEEAIREAVWGEICHRVLPFGGVRCLQIIGTGTQSHFENSQGNRTLPRALIVREAAVRPAHFMRAINHAPSDGMDGQPHDTERTRAAAAVIGTQFKAMLGWPQEQPVDAQLIQAGLSEMVKRFAWQVAAARAKRMPHGALNCSNIALDGRFLDYETISTLPDHGRVITARGNPDSWNGHTSLSATLVHLLFYLRNYLPGGLGKQLDGAQRWISEYLDQYQQRLEIEYLKLTGLGEGDIHGIDPAPRALLWKSIQSLIAQGNAEPFKIPAMPPQTGRFHLNSIIQSAARGFGKADLAQVLIDEIPDPDLRNDFCRALGAIWPRHLQSFPGGSDWKNHVIRLNTSLPELAHPYLEKSILCEIDSHDSCEWVAPFIEDLIERGSYFLSDSVNTTLDSQWYLSSSKTTFPAQKAPASHYRVQPDGSETVTDRAALLGYAAKLMSQSPAHVGAAMRSLRLLVTPALAQHRIKFYFNEDGQPVGFVVWAFLDEDVEQRVISTAGFQLHESEWNEGRRLWIVDLVAPMGNARYILRDLRDAVFADAPEIQYLRRRRAGAMQHKHLRRRHTTSFFGRIAAANVTAVPAPVLRARPCGLAQVESQAVGIADRPFEDDDDRDLHAFGEAVGDATLVVLGQQTHGCANAMTLKARMVRYLQAHKGFRVLALEGGSFDTARTGELVDGGLRHEDAAQGALFHMVAQASCMAPFFDYLDQQRARPQGLRLEGFHTKHTGVHAMSGLCDRLRQLLAPTHSMLFDEAGWQFFQRHAESAMRMDAAPPEPGQLERLAGMFRSLHDALKTLPEGDGEGDGPLLQSPAYWRRTLTELERQGERYWGIRDDWVSRERWLAQSLLWLQRERYRGDKMIVWTHNIHAQRNAPSFKMGATLSAALGESMVSVGFTGGTGRFTDWISGGIAEIPEPPIGSLEEQLGRRKHPACLLDLRAPAIAQALSTLENWRYKNYGHAGFPVTQAFDLVVHLQQVQPVMRRQTALREAA</sequence>
<dbReference type="PANTHER" id="PTHR31299:SF0">
    <property type="entry name" value="ESTERASE, PUTATIVE (AFU_ORTHOLOGUE AFUA_1G05850)-RELATED"/>
    <property type="match status" value="1"/>
</dbReference>
<evidence type="ECO:0000313" key="3">
    <source>
        <dbReference type="EMBL" id="RQP23675.1"/>
    </source>
</evidence>